<dbReference type="FunFam" id="3.20.20.80:FF:000008">
    <property type="entry name" value="Glucan endo-1,3-beta-glucosidase 5"/>
    <property type="match status" value="1"/>
</dbReference>
<keyword evidence="8 16" id="KW-0378">Hydrolase</keyword>
<comment type="catalytic activity">
    <reaction evidence="1">
        <text>Hydrolysis of (1-&gt;3)-beta-D-glucosidic linkages in (1-&gt;3)-beta-D-glucans.</text>
        <dbReference type="EC" id="3.2.1.39"/>
    </reaction>
</comment>
<evidence type="ECO:0000313" key="20">
    <source>
        <dbReference type="Proteomes" id="UP001151287"/>
    </source>
</evidence>
<feature type="signal peptide" evidence="17">
    <location>
        <begin position="1"/>
        <end position="22"/>
    </location>
</feature>
<evidence type="ECO:0000256" key="17">
    <source>
        <dbReference type="SAM" id="SignalP"/>
    </source>
</evidence>
<name>A0A9Q0HTN1_9POAL</name>
<comment type="caution">
    <text evidence="19">The sequence shown here is derived from an EMBL/GenBank/DDBJ whole genome shotgun (WGS) entry which is preliminary data.</text>
</comment>
<dbReference type="GO" id="GO:0098552">
    <property type="term" value="C:side of membrane"/>
    <property type="evidence" value="ECO:0007669"/>
    <property type="project" value="UniProtKB-KW"/>
</dbReference>
<evidence type="ECO:0000256" key="3">
    <source>
        <dbReference type="ARBA" id="ARBA00008773"/>
    </source>
</evidence>
<dbReference type="InterPro" id="IPR012946">
    <property type="entry name" value="X8"/>
</dbReference>
<dbReference type="Proteomes" id="UP001151287">
    <property type="component" value="Unassembled WGS sequence"/>
</dbReference>
<dbReference type="GO" id="GO:0042973">
    <property type="term" value="F:glucan endo-1,3-beta-D-glucosidase activity"/>
    <property type="evidence" value="ECO:0007669"/>
    <property type="project" value="UniProtKB-EC"/>
</dbReference>
<keyword evidence="12" id="KW-0325">Glycoprotein</keyword>
<evidence type="ECO:0000256" key="14">
    <source>
        <dbReference type="ARBA" id="ARBA00023295"/>
    </source>
</evidence>
<comment type="similarity">
    <text evidence="3 15">Belongs to the glycosyl hydrolase 17 family.</text>
</comment>
<dbReference type="GO" id="GO:0005886">
    <property type="term" value="C:plasma membrane"/>
    <property type="evidence" value="ECO:0007669"/>
    <property type="project" value="UniProtKB-SubCell"/>
</dbReference>
<dbReference type="InterPro" id="IPR017853">
    <property type="entry name" value="GH"/>
</dbReference>
<evidence type="ECO:0000256" key="10">
    <source>
        <dbReference type="ARBA" id="ARBA00023136"/>
    </source>
</evidence>
<evidence type="ECO:0000256" key="1">
    <source>
        <dbReference type="ARBA" id="ARBA00000382"/>
    </source>
</evidence>
<dbReference type="EMBL" id="JAMQYH010000002">
    <property type="protein sequence ID" value="KAJ1698036.1"/>
    <property type="molecule type" value="Genomic_DNA"/>
</dbReference>
<dbReference type="FunFam" id="1.20.58.1040:FF:000002">
    <property type="entry name" value="Glucan endo-1,3-beta-glucosidase 8"/>
    <property type="match status" value="1"/>
</dbReference>
<evidence type="ECO:0000256" key="9">
    <source>
        <dbReference type="ARBA" id="ARBA00022821"/>
    </source>
</evidence>
<dbReference type="InterPro" id="IPR000490">
    <property type="entry name" value="Glyco_hydro_17"/>
</dbReference>
<dbReference type="InterPro" id="IPR044965">
    <property type="entry name" value="Glyco_hydro_17_plant"/>
</dbReference>
<dbReference type="OrthoDB" id="1293114at2759"/>
<evidence type="ECO:0000259" key="18">
    <source>
        <dbReference type="SMART" id="SM00768"/>
    </source>
</evidence>
<protein>
    <recommendedName>
        <fullName evidence="4">glucan endo-1,3-beta-D-glucosidase</fullName>
        <ecNumber evidence="4">3.2.1.39</ecNumber>
    </recommendedName>
</protein>
<keyword evidence="11" id="KW-1015">Disulfide bond</keyword>
<proteinExistence type="inferred from homology"/>
<dbReference type="SMART" id="SM00768">
    <property type="entry name" value="X8"/>
    <property type="match status" value="1"/>
</dbReference>
<evidence type="ECO:0000256" key="5">
    <source>
        <dbReference type="ARBA" id="ARBA00022475"/>
    </source>
</evidence>
<keyword evidence="9" id="KW-0611">Plant defense</keyword>
<dbReference type="AlphaFoldDB" id="A0A9Q0HTN1"/>
<feature type="chain" id="PRO_5040303977" description="glucan endo-1,3-beta-D-glucosidase" evidence="17">
    <location>
        <begin position="23"/>
        <end position="480"/>
    </location>
</feature>
<keyword evidence="13" id="KW-0449">Lipoprotein</keyword>
<accession>A0A9Q0HTN1</accession>
<evidence type="ECO:0000256" key="6">
    <source>
        <dbReference type="ARBA" id="ARBA00022622"/>
    </source>
</evidence>
<feature type="domain" description="X8" evidence="18">
    <location>
        <begin position="362"/>
        <end position="448"/>
    </location>
</feature>
<keyword evidence="10" id="KW-0472">Membrane</keyword>
<gene>
    <name evidence="19" type="ORF">LUZ63_006548</name>
</gene>
<organism evidence="19 20">
    <name type="scientific">Rhynchospora breviuscula</name>
    <dbReference type="NCBI Taxonomy" id="2022672"/>
    <lineage>
        <taxon>Eukaryota</taxon>
        <taxon>Viridiplantae</taxon>
        <taxon>Streptophyta</taxon>
        <taxon>Embryophyta</taxon>
        <taxon>Tracheophyta</taxon>
        <taxon>Spermatophyta</taxon>
        <taxon>Magnoliopsida</taxon>
        <taxon>Liliopsida</taxon>
        <taxon>Poales</taxon>
        <taxon>Cyperaceae</taxon>
        <taxon>Cyperoideae</taxon>
        <taxon>Rhynchosporeae</taxon>
        <taxon>Rhynchospora</taxon>
    </lineage>
</organism>
<evidence type="ECO:0000256" key="4">
    <source>
        <dbReference type="ARBA" id="ARBA00012780"/>
    </source>
</evidence>
<evidence type="ECO:0000256" key="12">
    <source>
        <dbReference type="ARBA" id="ARBA00023180"/>
    </source>
</evidence>
<evidence type="ECO:0000256" key="15">
    <source>
        <dbReference type="RuleBase" id="RU004335"/>
    </source>
</evidence>
<dbReference type="Gene3D" id="1.20.58.1040">
    <property type="match status" value="1"/>
</dbReference>
<comment type="subcellular location">
    <subcellularLocation>
        <location evidence="2">Cell membrane</location>
        <topology evidence="2">Lipid-anchor</topology>
        <topology evidence="2">GPI-anchor</topology>
    </subcellularLocation>
</comment>
<evidence type="ECO:0000256" key="2">
    <source>
        <dbReference type="ARBA" id="ARBA00004609"/>
    </source>
</evidence>
<dbReference type="Pfam" id="PF00332">
    <property type="entry name" value="Glyco_hydro_17"/>
    <property type="match status" value="1"/>
</dbReference>
<sequence>MEVRYEALFVLSFLCLVMCASAIGVNWGIQASHQLPPSIVVQMLKENGIQKVKLFEADDGVLEALKKSGIQVMVGIPNDLLNGLAGSEKTAENWVSKNVSKYVNDGVDVRYVAVGNEPFLQTYNGTYLNITYPALQNVQAALIKAGLGNQVKVTIPLNADVYASASGKPSDGDFRSDIHGLMVQIVSFLNDNNAPFTVNIYPFISLYNDPNFPLDYAFFQGSASPVVDGSITYMNVLDANHDTLLSALRKNGFGNLSIIVGEIGWPTDGDMNANIQYARQFNQGLVNHVSSSQGTPLRPGPLDAYLFSLIDEDLKSVLPGNFERHWGIFYYDGTPKYQLSLSGSNTSASLVGAKGVKYLDRKWCVLKPSVGLDNQNIAASVSYACANADCSSLGYKTSCGDLDARGNISYAFNSYYQKNDQDQRACDFNNIATVTTENPSNSSSSCRFNIMIEESLATSLRSIRYSWGWVAFIPVLVIFL</sequence>
<dbReference type="Gene3D" id="3.20.20.80">
    <property type="entry name" value="Glycosidases"/>
    <property type="match status" value="1"/>
</dbReference>
<dbReference type="PANTHER" id="PTHR32227">
    <property type="entry name" value="GLUCAN ENDO-1,3-BETA-GLUCOSIDASE BG1-RELATED-RELATED"/>
    <property type="match status" value="1"/>
</dbReference>
<evidence type="ECO:0000256" key="13">
    <source>
        <dbReference type="ARBA" id="ARBA00023288"/>
    </source>
</evidence>
<keyword evidence="20" id="KW-1185">Reference proteome</keyword>
<evidence type="ECO:0000256" key="11">
    <source>
        <dbReference type="ARBA" id="ARBA00023157"/>
    </source>
</evidence>
<dbReference type="Pfam" id="PF07983">
    <property type="entry name" value="X8"/>
    <property type="match status" value="1"/>
</dbReference>
<dbReference type="GO" id="GO:0005975">
    <property type="term" value="P:carbohydrate metabolic process"/>
    <property type="evidence" value="ECO:0007669"/>
    <property type="project" value="InterPro"/>
</dbReference>
<keyword evidence="7 17" id="KW-0732">Signal</keyword>
<evidence type="ECO:0000256" key="16">
    <source>
        <dbReference type="RuleBase" id="RU004336"/>
    </source>
</evidence>
<keyword evidence="5" id="KW-1003">Cell membrane</keyword>
<evidence type="ECO:0000256" key="7">
    <source>
        <dbReference type="ARBA" id="ARBA00022729"/>
    </source>
</evidence>
<keyword evidence="6" id="KW-0336">GPI-anchor</keyword>
<reference evidence="19" key="1">
    <citation type="journal article" date="2022" name="Cell">
        <title>Repeat-based holocentromeres influence genome architecture and karyotype evolution.</title>
        <authorList>
            <person name="Hofstatter P.G."/>
            <person name="Thangavel G."/>
            <person name="Lux T."/>
            <person name="Neumann P."/>
            <person name="Vondrak T."/>
            <person name="Novak P."/>
            <person name="Zhang M."/>
            <person name="Costa L."/>
            <person name="Castellani M."/>
            <person name="Scott A."/>
            <person name="Toegelov H."/>
            <person name="Fuchs J."/>
            <person name="Mata-Sucre Y."/>
            <person name="Dias Y."/>
            <person name="Vanzela A.L.L."/>
            <person name="Huettel B."/>
            <person name="Almeida C.C.S."/>
            <person name="Simkova H."/>
            <person name="Souza G."/>
            <person name="Pedrosa-Harand A."/>
            <person name="Macas J."/>
            <person name="Mayer K.F.X."/>
            <person name="Houben A."/>
            <person name="Marques A."/>
        </authorList>
    </citation>
    <scope>NUCLEOTIDE SEQUENCE</scope>
    <source>
        <strain evidence="19">RhyBre1mFocal</strain>
    </source>
</reference>
<evidence type="ECO:0000313" key="19">
    <source>
        <dbReference type="EMBL" id="KAJ1698036.1"/>
    </source>
</evidence>
<dbReference type="SUPFAM" id="SSF51445">
    <property type="entry name" value="(Trans)glycosidases"/>
    <property type="match status" value="1"/>
</dbReference>
<evidence type="ECO:0000256" key="8">
    <source>
        <dbReference type="ARBA" id="ARBA00022801"/>
    </source>
</evidence>
<dbReference type="GO" id="GO:0006952">
    <property type="term" value="P:defense response"/>
    <property type="evidence" value="ECO:0007669"/>
    <property type="project" value="UniProtKB-KW"/>
</dbReference>
<keyword evidence="14 16" id="KW-0326">Glycosidase</keyword>
<dbReference type="PROSITE" id="PS00587">
    <property type="entry name" value="GLYCOSYL_HYDROL_F17"/>
    <property type="match status" value="1"/>
</dbReference>
<dbReference type="EC" id="3.2.1.39" evidence="4"/>